<dbReference type="PANTHER" id="PTHR43158">
    <property type="entry name" value="SKFA PEPTIDE EXPORT ATP-BINDING PROTEIN SKFE"/>
    <property type="match status" value="1"/>
</dbReference>
<keyword evidence="2 4" id="KW-0067">ATP-binding</keyword>
<dbReference type="RefSeq" id="WP_328238077.1">
    <property type="nucleotide sequence ID" value="NZ_JAROAS010000034.1"/>
</dbReference>
<dbReference type="InterPro" id="IPR003439">
    <property type="entry name" value="ABC_transporter-like_ATP-bd"/>
</dbReference>
<dbReference type="Pfam" id="PF00005">
    <property type="entry name" value="ABC_tran"/>
    <property type="match status" value="1"/>
</dbReference>
<dbReference type="GO" id="GO:0005524">
    <property type="term" value="F:ATP binding"/>
    <property type="evidence" value="ECO:0007669"/>
    <property type="project" value="UniProtKB-KW"/>
</dbReference>
<dbReference type="InterPro" id="IPR027417">
    <property type="entry name" value="P-loop_NTPase"/>
</dbReference>
<evidence type="ECO:0000313" key="4">
    <source>
        <dbReference type="EMBL" id="MED4129433.1"/>
    </source>
</evidence>
<dbReference type="PROSITE" id="PS50893">
    <property type="entry name" value="ABC_TRANSPORTER_2"/>
    <property type="match status" value="1"/>
</dbReference>
<reference evidence="4 5" key="1">
    <citation type="submission" date="2023-03" db="EMBL/GenBank/DDBJ databases">
        <title>Bacillus Genome Sequencing.</title>
        <authorList>
            <person name="Dunlap C."/>
        </authorList>
    </citation>
    <scope>NUCLEOTIDE SEQUENCE [LARGE SCALE GENOMIC DNA]</scope>
    <source>
        <strain evidence="4 5">B-4107</strain>
    </source>
</reference>
<protein>
    <submittedName>
        <fullName evidence="4">ATP-binding cassette domain-containing protein</fullName>
    </submittedName>
</protein>
<dbReference type="PANTHER" id="PTHR43158:SF2">
    <property type="entry name" value="SKFA PEPTIDE EXPORT ATP-BINDING PROTEIN SKFE"/>
    <property type="match status" value="1"/>
</dbReference>
<dbReference type="Gene3D" id="3.40.50.300">
    <property type="entry name" value="P-loop containing nucleotide triphosphate hydrolases"/>
    <property type="match status" value="1"/>
</dbReference>
<accession>A0ABU6NML4</accession>
<evidence type="ECO:0000259" key="3">
    <source>
        <dbReference type="PROSITE" id="PS50893"/>
    </source>
</evidence>
<dbReference type="SUPFAM" id="SSF52540">
    <property type="entry name" value="P-loop containing nucleoside triphosphate hydrolases"/>
    <property type="match status" value="1"/>
</dbReference>
<keyword evidence="1" id="KW-0547">Nucleotide-binding</keyword>
<gene>
    <name evidence="4" type="ORF">P5F74_14955</name>
</gene>
<evidence type="ECO:0000313" key="5">
    <source>
        <dbReference type="Proteomes" id="UP001341820"/>
    </source>
</evidence>
<comment type="caution">
    <text evidence="4">The sequence shown here is derived from an EMBL/GenBank/DDBJ whole genome shotgun (WGS) entry which is preliminary data.</text>
</comment>
<proteinExistence type="predicted"/>
<sequence>MILENVHYKYRKSNSYILKNLNVDFTQNTINVIVGLNGAGKTTLFDIIAGLHKVVPGIKNRYKVEDIAYQMQGVPLLSSLKGCDIARLFMNTDKKTNMKKKLSAESILNADATVEEIKLGSSLWDKEYGKMSPGERRWLIISCFCKLERKLYIFDEPTSGVDPISRGKIIKNIKKLGTDPQKKIILSTHLLHDLEQIDGNIYLLHKGKVLFNGFYSEFLSVSHTQNPNDAFEYFINHYNNTYT</sequence>
<keyword evidence="5" id="KW-1185">Reference proteome</keyword>
<dbReference type="EMBL" id="JAROAS010000034">
    <property type="protein sequence ID" value="MED4129433.1"/>
    <property type="molecule type" value="Genomic_DNA"/>
</dbReference>
<organism evidence="4 5">
    <name type="scientific">Shouchella miscanthi</name>
    <dbReference type="NCBI Taxonomy" id="2598861"/>
    <lineage>
        <taxon>Bacteria</taxon>
        <taxon>Bacillati</taxon>
        <taxon>Bacillota</taxon>
        <taxon>Bacilli</taxon>
        <taxon>Bacillales</taxon>
        <taxon>Bacillaceae</taxon>
        <taxon>Shouchella</taxon>
    </lineage>
</organism>
<name>A0ABU6NML4_9BACI</name>
<feature type="domain" description="ABC transporter" evidence="3">
    <location>
        <begin position="1"/>
        <end position="231"/>
    </location>
</feature>
<evidence type="ECO:0000256" key="1">
    <source>
        <dbReference type="ARBA" id="ARBA00022741"/>
    </source>
</evidence>
<evidence type="ECO:0000256" key="2">
    <source>
        <dbReference type="ARBA" id="ARBA00022840"/>
    </source>
</evidence>
<dbReference type="Proteomes" id="UP001341820">
    <property type="component" value="Unassembled WGS sequence"/>
</dbReference>